<accession>A0A3D8J7U0</accession>
<evidence type="ECO:0000256" key="2">
    <source>
        <dbReference type="ARBA" id="ARBA00022679"/>
    </source>
</evidence>
<dbReference type="NCBIfam" id="NF000987">
    <property type="entry name" value="PRK00103.2-1"/>
    <property type="match status" value="1"/>
</dbReference>
<name>A0A3D8J7U0_9HELI</name>
<dbReference type="RefSeq" id="WP_115579055.1">
    <property type="nucleotide sequence ID" value="NZ_NXLX01000009.1"/>
</dbReference>
<organism evidence="6 7">
    <name type="scientific">Helicobacter anseris</name>
    <dbReference type="NCBI Taxonomy" id="375926"/>
    <lineage>
        <taxon>Bacteria</taxon>
        <taxon>Pseudomonadati</taxon>
        <taxon>Campylobacterota</taxon>
        <taxon>Epsilonproteobacteria</taxon>
        <taxon>Campylobacterales</taxon>
        <taxon>Helicobacteraceae</taxon>
        <taxon>Helicobacter</taxon>
    </lineage>
</organism>
<dbReference type="Gene3D" id="3.40.1280.10">
    <property type="match status" value="1"/>
</dbReference>
<comment type="similarity">
    <text evidence="4 5">Belongs to the RNA methyltransferase RlmH family.</text>
</comment>
<protein>
    <recommendedName>
        <fullName evidence="5">Ribosomal RNA large subunit methyltransferase H</fullName>
        <ecNumber evidence="5">2.1.1.177</ecNumber>
    </recommendedName>
    <alternativeName>
        <fullName evidence="5">23S rRNA (pseudouridine1915-N3)-methyltransferase</fullName>
    </alternativeName>
    <alternativeName>
        <fullName evidence="5">23S rRNA m3Psi1915 methyltransferase</fullName>
    </alternativeName>
    <alternativeName>
        <fullName evidence="5">rRNA (pseudouridine-N3-)-methyltransferase RlmH</fullName>
    </alternativeName>
</protein>
<proteinExistence type="inferred from homology"/>
<dbReference type="Pfam" id="PF02590">
    <property type="entry name" value="SPOUT_MTase"/>
    <property type="match status" value="1"/>
</dbReference>
<comment type="catalytic activity">
    <reaction evidence="5">
        <text>pseudouridine(1915) in 23S rRNA + S-adenosyl-L-methionine = N(3)-methylpseudouridine(1915) in 23S rRNA + S-adenosyl-L-homocysteine + H(+)</text>
        <dbReference type="Rhea" id="RHEA:42752"/>
        <dbReference type="Rhea" id="RHEA-COMP:10221"/>
        <dbReference type="Rhea" id="RHEA-COMP:10222"/>
        <dbReference type="ChEBI" id="CHEBI:15378"/>
        <dbReference type="ChEBI" id="CHEBI:57856"/>
        <dbReference type="ChEBI" id="CHEBI:59789"/>
        <dbReference type="ChEBI" id="CHEBI:65314"/>
        <dbReference type="ChEBI" id="CHEBI:74486"/>
        <dbReference type="EC" id="2.1.1.177"/>
    </reaction>
</comment>
<keyword evidence="2 5" id="KW-0808">Transferase</keyword>
<evidence type="ECO:0000313" key="7">
    <source>
        <dbReference type="Proteomes" id="UP000256695"/>
    </source>
</evidence>
<dbReference type="CDD" id="cd18081">
    <property type="entry name" value="RlmH-like"/>
    <property type="match status" value="1"/>
</dbReference>
<comment type="subcellular location">
    <subcellularLocation>
        <location evidence="5">Cytoplasm</location>
    </subcellularLocation>
</comment>
<dbReference type="EC" id="2.1.1.177" evidence="5"/>
<evidence type="ECO:0000256" key="5">
    <source>
        <dbReference type="HAMAP-Rule" id="MF_00658"/>
    </source>
</evidence>
<dbReference type="PANTHER" id="PTHR33603">
    <property type="entry name" value="METHYLTRANSFERASE"/>
    <property type="match status" value="1"/>
</dbReference>
<keyword evidence="7" id="KW-1185">Reference proteome</keyword>
<evidence type="ECO:0000256" key="3">
    <source>
        <dbReference type="ARBA" id="ARBA00022691"/>
    </source>
</evidence>
<comment type="subunit">
    <text evidence="5">Homodimer.</text>
</comment>
<evidence type="ECO:0000256" key="4">
    <source>
        <dbReference type="ARBA" id="ARBA00038303"/>
    </source>
</evidence>
<keyword evidence="3 5" id="KW-0949">S-adenosyl-L-methionine</keyword>
<dbReference type="SUPFAM" id="SSF75217">
    <property type="entry name" value="alpha/beta knot"/>
    <property type="match status" value="1"/>
</dbReference>
<feature type="binding site" evidence="5">
    <location>
        <position position="73"/>
    </location>
    <ligand>
        <name>S-adenosyl-L-methionine</name>
        <dbReference type="ChEBI" id="CHEBI:59789"/>
    </ligand>
</feature>
<dbReference type="HAMAP" id="MF_00658">
    <property type="entry name" value="23SrRNA_methyltr_H"/>
    <property type="match status" value="1"/>
</dbReference>
<feature type="binding site" evidence="5">
    <location>
        <position position="99"/>
    </location>
    <ligand>
        <name>S-adenosyl-L-methionine</name>
        <dbReference type="ChEBI" id="CHEBI:59789"/>
    </ligand>
</feature>
<keyword evidence="1 5" id="KW-0489">Methyltransferase</keyword>
<feature type="binding site" evidence="5">
    <location>
        <begin position="117"/>
        <end position="122"/>
    </location>
    <ligand>
        <name>S-adenosyl-L-methionine</name>
        <dbReference type="ChEBI" id="CHEBI:59789"/>
    </ligand>
</feature>
<evidence type="ECO:0000313" key="6">
    <source>
        <dbReference type="EMBL" id="RDU73583.1"/>
    </source>
</evidence>
<evidence type="ECO:0000256" key="1">
    <source>
        <dbReference type="ARBA" id="ARBA00022603"/>
    </source>
</evidence>
<dbReference type="InterPro" id="IPR029028">
    <property type="entry name" value="Alpha/beta_knot_MTases"/>
</dbReference>
<gene>
    <name evidence="5" type="primary">rlmH</name>
    <name evidence="6" type="ORF">CQA57_04565</name>
</gene>
<dbReference type="OrthoDB" id="9806643at2"/>
<comment type="function">
    <text evidence="5">Specifically methylates the pseudouridine at position 1915 (m3Psi1915) in 23S rRNA.</text>
</comment>
<dbReference type="GO" id="GO:0070038">
    <property type="term" value="F:rRNA (pseudouridine-N3-)-methyltransferase activity"/>
    <property type="evidence" value="ECO:0007669"/>
    <property type="project" value="UniProtKB-UniRule"/>
</dbReference>
<dbReference type="EMBL" id="NXLX01000009">
    <property type="protein sequence ID" value="RDU73583.1"/>
    <property type="molecule type" value="Genomic_DNA"/>
</dbReference>
<comment type="caution">
    <text evidence="6">The sequence shown here is derived from an EMBL/GenBank/DDBJ whole genome shotgun (WGS) entry which is preliminary data.</text>
</comment>
<dbReference type="GO" id="GO:0005737">
    <property type="term" value="C:cytoplasm"/>
    <property type="evidence" value="ECO:0007669"/>
    <property type="project" value="UniProtKB-SubCell"/>
</dbReference>
<dbReference type="Proteomes" id="UP000256695">
    <property type="component" value="Unassembled WGS sequence"/>
</dbReference>
<dbReference type="PIRSF" id="PIRSF004505">
    <property type="entry name" value="MT_bac"/>
    <property type="match status" value="1"/>
</dbReference>
<reference evidence="6 7" key="1">
    <citation type="submission" date="2018-04" db="EMBL/GenBank/DDBJ databases">
        <title>Novel Campyloabacter and Helicobacter Species and Strains.</title>
        <authorList>
            <person name="Mannion A.J."/>
            <person name="Shen Z."/>
            <person name="Fox J.G."/>
        </authorList>
    </citation>
    <scope>NUCLEOTIDE SEQUENCE [LARGE SCALE GENOMIC DNA]</scope>
    <source>
        <strain evidence="6 7">MIT 04-9362</strain>
    </source>
</reference>
<keyword evidence="5" id="KW-0963">Cytoplasm</keyword>
<keyword evidence="5" id="KW-0698">rRNA processing</keyword>
<dbReference type="InterPro" id="IPR029026">
    <property type="entry name" value="tRNA_m1G_MTases_N"/>
</dbReference>
<dbReference type="AlphaFoldDB" id="A0A3D8J7U0"/>
<dbReference type="PANTHER" id="PTHR33603:SF1">
    <property type="entry name" value="RIBOSOMAL RNA LARGE SUBUNIT METHYLTRANSFERASE H"/>
    <property type="match status" value="1"/>
</dbReference>
<sequence>MRINLYCIAKNQQEEELVVHYQKLCRQFGAELRIFNIFNADILQAQKKSQKEARASYTRALSSYLKQGRNVILHPDGKMVDSFGFSKILQENVVNFFIGGAYGFDEDFLSQGKTLSLSPLTFAHKVAKIILCEQFYRGLSILNHHPYHK</sequence>
<dbReference type="InterPro" id="IPR003742">
    <property type="entry name" value="RlmH-like"/>
</dbReference>